<dbReference type="Pfam" id="PF01565">
    <property type="entry name" value="FAD_binding_4"/>
    <property type="match status" value="1"/>
</dbReference>
<evidence type="ECO:0000313" key="2">
    <source>
        <dbReference type="EMBL" id="SVB56877.1"/>
    </source>
</evidence>
<dbReference type="EMBL" id="UINC01047515">
    <property type="protein sequence ID" value="SVB56877.1"/>
    <property type="molecule type" value="Genomic_DNA"/>
</dbReference>
<dbReference type="InterPro" id="IPR036318">
    <property type="entry name" value="FAD-bd_PCMH-like_sf"/>
</dbReference>
<dbReference type="InterPro" id="IPR016166">
    <property type="entry name" value="FAD-bd_PCMH"/>
</dbReference>
<accession>A0A382F483</accession>
<dbReference type="InterPro" id="IPR016169">
    <property type="entry name" value="FAD-bd_PCMH_sub2"/>
</dbReference>
<dbReference type="SUPFAM" id="SSF56176">
    <property type="entry name" value="FAD-binding/transporter-associated domain-like"/>
    <property type="match status" value="1"/>
</dbReference>
<protein>
    <recommendedName>
        <fullName evidence="1">FAD-binding PCMH-type domain-containing protein</fullName>
    </recommendedName>
</protein>
<dbReference type="AlphaFoldDB" id="A0A382F483"/>
<sequence>VEEEEALNINLLRKILPVEEQVQESSRETNWSFFNRRPYAVVFPHTEKEVASVLSMANTNNWSCMPAGNGTWLEGCMNPNKEVDLVISMQKMNNIIVHEPDNLFVEVEAGVTLKKLQTSLESSKQWLPLDPSGTTASTMGAIVATNSCGALQAGFGPPRDHLLGATLITGDGKTLNLGGKTVKNVAGFDVLKLLAGSWGQLGVITKLIMRLHPLPEADRTLLFKTNQHQAAALAHRIMHTPVMLQSISILSVGIGEQDEPEDTEVAVRILESQEAVDQVETLIQRRVNLLPCDKLNGSESEAFFERLKNSDMGSDVVIRIKCLPFILESLIDQLAGLQSLVEELDPSGLQFLAHYANGILLVTIDRVSKENDQLEKSAMTLREFRDSVEQQGGSLTLLVAPEELQREVTPWGSLGDLETICTGIEKVFDPNQVLV</sequence>
<dbReference type="PANTHER" id="PTHR11748:SF103">
    <property type="entry name" value="GLYCOLATE OXIDASE SUBUNIT GLCE"/>
    <property type="match status" value="1"/>
</dbReference>
<name>A0A382F483_9ZZZZ</name>
<dbReference type="InterPro" id="IPR006094">
    <property type="entry name" value="Oxid_FAD_bind_N"/>
</dbReference>
<feature type="non-terminal residue" evidence="2">
    <location>
        <position position="435"/>
    </location>
</feature>
<feature type="domain" description="FAD-binding PCMH-type" evidence="1">
    <location>
        <begin position="34"/>
        <end position="214"/>
    </location>
</feature>
<organism evidence="2">
    <name type="scientific">marine metagenome</name>
    <dbReference type="NCBI Taxonomy" id="408172"/>
    <lineage>
        <taxon>unclassified sequences</taxon>
        <taxon>metagenomes</taxon>
        <taxon>ecological metagenomes</taxon>
    </lineage>
</organism>
<dbReference type="PROSITE" id="PS51387">
    <property type="entry name" value="FAD_PCMH"/>
    <property type="match status" value="1"/>
</dbReference>
<feature type="non-terminal residue" evidence="2">
    <location>
        <position position="1"/>
    </location>
</feature>
<dbReference type="Gene3D" id="3.30.465.10">
    <property type="match status" value="1"/>
</dbReference>
<reference evidence="2" key="1">
    <citation type="submission" date="2018-05" db="EMBL/GenBank/DDBJ databases">
        <authorList>
            <person name="Lanie J.A."/>
            <person name="Ng W.-L."/>
            <person name="Kazmierczak K.M."/>
            <person name="Andrzejewski T.M."/>
            <person name="Davidsen T.M."/>
            <person name="Wayne K.J."/>
            <person name="Tettelin H."/>
            <person name="Glass J.I."/>
            <person name="Rusch D."/>
            <person name="Podicherti R."/>
            <person name="Tsui H.-C.T."/>
            <person name="Winkler M.E."/>
        </authorList>
    </citation>
    <scope>NUCLEOTIDE SEQUENCE</scope>
</reference>
<gene>
    <name evidence="2" type="ORF">METZ01_LOCUS209731</name>
</gene>
<proteinExistence type="predicted"/>
<evidence type="ECO:0000259" key="1">
    <source>
        <dbReference type="PROSITE" id="PS51387"/>
    </source>
</evidence>
<dbReference type="GO" id="GO:0071949">
    <property type="term" value="F:FAD binding"/>
    <property type="evidence" value="ECO:0007669"/>
    <property type="project" value="InterPro"/>
</dbReference>
<dbReference type="PANTHER" id="PTHR11748">
    <property type="entry name" value="D-LACTATE DEHYDROGENASE"/>
    <property type="match status" value="1"/>
</dbReference>